<organism evidence="1 2">
    <name type="scientific">Sphingobacterium olei</name>
    <dbReference type="NCBI Taxonomy" id="2571155"/>
    <lineage>
        <taxon>Bacteria</taxon>
        <taxon>Pseudomonadati</taxon>
        <taxon>Bacteroidota</taxon>
        <taxon>Sphingobacteriia</taxon>
        <taxon>Sphingobacteriales</taxon>
        <taxon>Sphingobacteriaceae</taxon>
        <taxon>Sphingobacterium</taxon>
    </lineage>
</organism>
<protein>
    <submittedName>
        <fullName evidence="1">Uncharacterized protein</fullName>
    </submittedName>
</protein>
<gene>
    <name evidence="1" type="ORF">FAZ15_04545</name>
</gene>
<evidence type="ECO:0000313" key="2">
    <source>
        <dbReference type="Proteomes" id="UP000306808"/>
    </source>
</evidence>
<proteinExistence type="predicted"/>
<name>A0A4U0P372_9SPHI</name>
<dbReference type="EMBL" id="SUME01000002">
    <property type="protein sequence ID" value="TJZ61791.1"/>
    <property type="molecule type" value="Genomic_DNA"/>
</dbReference>
<sequence>MIPVQGIESIEVLRTMPYKFAYGAQDEKSMIFVITTKEGGVSLNKAIIPKGILTITPTGLYADKTFYKPTYEASDNTNGIKDLRTMIHWEPSIVINKSGKTSFEFYTPDTTGTYRIIIEGIDINGRIGIKTVDFNVREK</sequence>
<reference evidence="1 2" key="1">
    <citation type="submission" date="2019-04" db="EMBL/GenBank/DDBJ databases">
        <title>Sphingobacterium olei sp. nov., isolated from oil-contaminated soil.</title>
        <authorList>
            <person name="Liu B."/>
        </authorList>
    </citation>
    <scope>NUCLEOTIDE SEQUENCE [LARGE SCALE GENOMIC DNA]</scope>
    <source>
        <strain evidence="1 2">HAL-9</strain>
    </source>
</reference>
<dbReference type="RefSeq" id="WP_136900148.1">
    <property type="nucleotide sequence ID" value="NZ_SUME01000002.1"/>
</dbReference>
<keyword evidence="2" id="KW-1185">Reference proteome</keyword>
<dbReference type="OrthoDB" id="609485at2"/>
<dbReference type="Proteomes" id="UP000306808">
    <property type="component" value="Unassembled WGS sequence"/>
</dbReference>
<accession>A0A4U0P372</accession>
<dbReference type="AlphaFoldDB" id="A0A4U0P372"/>
<evidence type="ECO:0000313" key="1">
    <source>
        <dbReference type="EMBL" id="TJZ61791.1"/>
    </source>
</evidence>
<comment type="caution">
    <text evidence="1">The sequence shown here is derived from an EMBL/GenBank/DDBJ whole genome shotgun (WGS) entry which is preliminary data.</text>
</comment>